<dbReference type="Proteomes" id="UP000761264">
    <property type="component" value="Unassembled WGS sequence"/>
</dbReference>
<keyword evidence="1" id="KW-0472">Membrane</keyword>
<feature type="domain" description="DUF218" evidence="2">
    <location>
        <begin position="58"/>
        <end position="196"/>
    </location>
</feature>
<comment type="caution">
    <text evidence="3">The sequence shown here is derived from an EMBL/GenBank/DDBJ whole genome shotgun (WGS) entry which is preliminary data.</text>
</comment>
<reference evidence="3" key="1">
    <citation type="submission" date="2020-03" db="EMBL/GenBank/DDBJ databases">
        <title>Genome of Pelagibius litoralis DSM 21314T.</title>
        <authorList>
            <person name="Wang G."/>
        </authorList>
    </citation>
    <scope>NUCLEOTIDE SEQUENCE</scope>
    <source>
        <strain evidence="3">DSM 21314</strain>
    </source>
</reference>
<protein>
    <submittedName>
        <fullName evidence="3">YdcF family protein</fullName>
    </submittedName>
</protein>
<dbReference type="Gene3D" id="3.40.50.620">
    <property type="entry name" value="HUPs"/>
    <property type="match status" value="1"/>
</dbReference>
<organism evidence="3 4">
    <name type="scientific">Pelagibius litoralis</name>
    <dbReference type="NCBI Taxonomy" id="374515"/>
    <lineage>
        <taxon>Bacteria</taxon>
        <taxon>Pseudomonadati</taxon>
        <taxon>Pseudomonadota</taxon>
        <taxon>Alphaproteobacteria</taxon>
        <taxon>Rhodospirillales</taxon>
        <taxon>Rhodovibrionaceae</taxon>
        <taxon>Pelagibius</taxon>
    </lineage>
</organism>
<dbReference type="CDD" id="cd06259">
    <property type="entry name" value="YdcF-like"/>
    <property type="match status" value="1"/>
</dbReference>
<name>A0A967EVB1_9PROT</name>
<evidence type="ECO:0000256" key="1">
    <source>
        <dbReference type="SAM" id="Phobius"/>
    </source>
</evidence>
<gene>
    <name evidence="3" type="ORF">HBA54_07430</name>
</gene>
<keyword evidence="1" id="KW-0812">Transmembrane</keyword>
<sequence length="216" mass="24135">MRQRPSGKDRLRSVAGKLRWLRRLLAVAAILGLAWGGGLFWFASQLPTEVQDLESQTDAIVVLTGGSDRLNTALALLTAQKADKLFVSGVYRGIDVRQLLEVFEQSPEDLSCCVFLGYEADNTRGNAIETADWIAAEGAASLRLVTATYHMPRSLLEFRRRMPGIEVVPHPVFPEPFKRDDWWLWPGSSSLLVSEYSKYLVAVVRNWFESLVAAVP</sequence>
<proteinExistence type="predicted"/>
<dbReference type="InterPro" id="IPR003848">
    <property type="entry name" value="DUF218"/>
</dbReference>
<keyword evidence="1" id="KW-1133">Transmembrane helix</keyword>
<evidence type="ECO:0000259" key="2">
    <source>
        <dbReference type="Pfam" id="PF02698"/>
    </source>
</evidence>
<evidence type="ECO:0000313" key="3">
    <source>
        <dbReference type="EMBL" id="NIA68421.1"/>
    </source>
</evidence>
<dbReference type="Pfam" id="PF02698">
    <property type="entry name" value="DUF218"/>
    <property type="match status" value="1"/>
</dbReference>
<accession>A0A967EVB1</accession>
<dbReference type="RefSeq" id="WP_167222959.1">
    <property type="nucleotide sequence ID" value="NZ_JAAQPH010000004.1"/>
</dbReference>
<evidence type="ECO:0000313" key="4">
    <source>
        <dbReference type="Proteomes" id="UP000761264"/>
    </source>
</evidence>
<keyword evidence="4" id="KW-1185">Reference proteome</keyword>
<feature type="transmembrane region" description="Helical" evidence="1">
    <location>
        <begin position="20"/>
        <end position="43"/>
    </location>
</feature>
<dbReference type="InterPro" id="IPR014729">
    <property type="entry name" value="Rossmann-like_a/b/a_fold"/>
</dbReference>
<dbReference type="EMBL" id="JAAQPH010000004">
    <property type="protein sequence ID" value="NIA68421.1"/>
    <property type="molecule type" value="Genomic_DNA"/>
</dbReference>
<dbReference type="AlphaFoldDB" id="A0A967EVB1"/>